<evidence type="ECO:0000313" key="3">
    <source>
        <dbReference type="EMBL" id="GIH67839.1"/>
    </source>
</evidence>
<sequence>MKAAVSRVLLVGAGEVGAKHLVALADTPGVTVAGVADPCPRAELPPGTPLFASWRPALAALSPELVVVAAPPGTALAAAREAAASGAMVLVEKPATTDPAALASQPRDERIFVGFQSHFAPGLDGLLARSPVIERTEVLLSVRRDAGYFRGWRRTHSAAGGVLHQQAIHGLALALRLMPGDVRTAEATVVHRRGLAETEDQVIADFVLAGGQTGRIDARVDHPGPPRHEVVLHLAGGRRLWVRGRNLEAGLGVADAAPTHEELRRRMYTSVLDAAEGPVHPCLFPLSALRRTLEVIDRVYHDAHVVRAADAAAA</sequence>
<evidence type="ECO:0000259" key="2">
    <source>
        <dbReference type="Pfam" id="PF22725"/>
    </source>
</evidence>
<accession>A0A8J3R5F7</accession>
<evidence type="ECO:0000313" key="4">
    <source>
        <dbReference type="Proteomes" id="UP000610966"/>
    </source>
</evidence>
<dbReference type="InterPro" id="IPR050463">
    <property type="entry name" value="Gfo/Idh/MocA_oxidrdct_glycsds"/>
</dbReference>
<dbReference type="PANTHER" id="PTHR43818">
    <property type="entry name" value="BCDNA.GH03377"/>
    <property type="match status" value="1"/>
</dbReference>
<gene>
    <name evidence="3" type="ORF">Mth01_00920</name>
</gene>
<feature type="domain" description="GFO/IDH/MocA-like oxidoreductase" evidence="2">
    <location>
        <begin position="144"/>
        <end position="231"/>
    </location>
</feature>
<dbReference type="SUPFAM" id="SSF51735">
    <property type="entry name" value="NAD(P)-binding Rossmann-fold domains"/>
    <property type="match status" value="1"/>
</dbReference>
<keyword evidence="4" id="KW-1185">Reference proteome</keyword>
<proteinExistence type="predicted"/>
<dbReference type="GO" id="GO:0000166">
    <property type="term" value="F:nucleotide binding"/>
    <property type="evidence" value="ECO:0007669"/>
    <property type="project" value="InterPro"/>
</dbReference>
<dbReference type="PANTHER" id="PTHR43818:SF7">
    <property type="entry name" value="DEHYDROGENASE"/>
    <property type="match status" value="1"/>
</dbReference>
<evidence type="ECO:0000259" key="1">
    <source>
        <dbReference type="Pfam" id="PF01408"/>
    </source>
</evidence>
<protein>
    <recommendedName>
        <fullName evidence="5">Dehydrogenase</fullName>
    </recommendedName>
</protein>
<dbReference type="InterPro" id="IPR036291">
    <property type="entry name" value="NAD(P)-bd_dom_sf"/>
</dbReference>
<evidence type="ECO:0008006" key="5">
    <source>
        <dbReference type="Google" id="ProtNLM"/>
    </source>
</evidence>
<dbReference type="Pfam" id="PF01408">
    <property type="entry name" value="GFO_IDH_MocA"/>
    <property type="match status" value="1"/>
</dbReference>
<dbReference type="Gene3D" id="3.30.360.10">
    <property type="entry name" value="Dihydrodipicolinate Reductase, domain 2"/>
    <property type="match status" value="1"/>
</dbReference>
<reference evidence="3" key="1">
    <citation type="submission" date="2021-01" db="EMBL/GenBank/DDBJ databases">
        <title>Whole genome shotgun sequence of Sphaerimonospora thailandensis NBRC 107569.</title>
        <authorList>
            <person name="Komaki H."/>
            <person name="Tamura T."/>
        </authorList>
    </citation>
    <scope>NUCLEOTIDE SEQUENCE</scope>
    <source>
        <strain evidence="3">NBRC 107569</strain>
    </source>
</reference>
<feature type="domain" description="Gfo/Idh/MocA-like oxidoreductase N-terminal" evidence="1">
    <location>
        <begin position="7"/>
        <end position="101"/>
    </location>
</feature>
<dbReference type="Proteomes" id="UP000610966">
    <property type="component" value="Unassembled WGS sequence"/>
</dbReference>
<dbReference type="AlphaFoldDB" id="A0A8J3R5F7"/>
<dbReference type="EMBL" id="BOOG01000002">
    <property type="protein sequence ID" value="GIH67839.1"/>
    <property type="molecule type" value="Genomic_DNA"/>
</dbReference>
<dbReference type="Pfam" id="PF22725">
    <property type="entry name" value="GFO_IDH_MocA_C3"/>
    <property type="match status" value="1"/>
</dbReference>
<comment type="caution">
    <text evidence="3">The sequence shown here is derived from an EMBL/GenBank/DDBJ whole genome shotgun (WGS) entry which is preliminary data.</text>
</comment>
<organism evidence="3 4">
    <name type="scientific">Sphaerimonospora thailandensis</name>
    <dbReference type="NCBI Taxonomy" id="795644"/>
    <lineage>
        <taxon>Bacteria</taxon>
        <taxon>Bacillati</taxon>
        <taxon>Actinomycetota</taxon>
        <taxon>Actinomycetes</taxon>
        <taxon>Streptosporangiales</taxon>
        <taxon>Streptosporangiaceae</taxon>
        <taxon>Sphaerimonospora</taxon>
    </lineage>
</organism>
<name>A0A8J3R5F7_9ACTN</name>
<dbReference type="Gene3D" id="3.40.50.720">
    <property type="entry name" value="NAD(P)-binding Rossmann-like Domain"/>
    <property type="match status" value="1"/>
</dbReference>
<dbReference type="SUPFAM" id="SSF55347">
    <property type="entry name" value="Glyceraldehyde-3-phosphate dehydrogenase-like, C-terminal domain"/>
    <property type="match status" value="1"/>
</dbReference>
<dbReference type="InterPro" id="IPR055170">
    <property type="entry name" value="GFO_IDH_MocA-like_dom"/>
</dbReference>
<dbReference type="InterPro" id="IPR000683">
    <property type="entry name" value="Gfo/Idh/MocA-like_OxRdtase_N"/>
</dbReference>